<reference evidence="2 3" key="1">
    <citation type="journal article" date="2021" name="Elife">
        <title>Chloroplast acquisition without the gene transfer in kleptoplastic sea slugs, Plakobranchus ocellatus.</title>
        <authorList>
            <person name="Maeda T."/>
            <person name="Takahashi S."/>
            <person name="Yoshida T."/>
            <person name="Shimamura S."/>
            <person name="Takaki Y."/>
            <person name="Nagai Y."/>
            <person name="Toyoda A."/>
            <person name="Suzuki Y."/>
            <person name="Arimoto A."/>
            <person name="Ishii H."/>
            <person name="Satoh N."/>
            <person name="Nishiyama T."/>
            <person name="Hasebe M."/>
            <person name="Maruyama T."/>
            <person name="Minagawa J."/>
            <person name="Obokata J."/>
            <person name="Shigenobu S."/>
        </authorList>
    </citation>
    <scope>NUCLEOTIDE SEQUENCE [LARGE SCALE GENOMIC DNA]</scope>
</reference>
<accession>A0AAV4BFG4</accession>
<evidence type="ECO:0000256" key="1">
    <source>
        <dbReference type="SAM" id="MobiDB-lite"/>
    </source>
</evidence>
<sequence>MASQMSLKLFSFLSDAEKISIDLAALTTPPVLTSSSKKPIISPGATKDFLEMSMFSSTEELTATATATGLTMSLMQAFTSAATTQPPKASSSQSSSIAVSTETLEMLSSPAANYTDPGITFKEEANTSSGINNRDPRGIRTLMVSSAPGCHNKRA</sequence>
<dbReference type="EMBL" id="BLXT01004926">
    <property type="protein sequence ID" value="GFO17997.1"/>
    <property type="molecule type" value="Genomic_DNA"/>
</dbReference>
<feature type="region of interest" description="Disordered" evidence="1">
    <location>
        <begin position="110"/>
        <end position="138"/>
    </location>
</feature>
<organism evidence="2 3">
    <name type="scientific">Plakobranchus ocellatus</name>
    <dbReference type="NCBI Taxonomy" id="259542"/>
    <lineage>
        <taxon>Eukaryota</taxon>
        <taxon>Metazoa</taxon>
        <taxon>Spiralia</taxon>
        <taxon>Lophotrochozoa</taxon>
        <taxon>Mollusca</taxon>
        <taxon>Gastropoda</taxon>
        <taxon>Heterobranchia</taxon>
        <taxon>Euthyneura</taxon>
        <taxon>Panpulmonata</taxon>
        <taxon>Sacoglossa</taxon>
        <taxon>Placobranchoidea</taxon>
        <taxon>Plakobranchidae</taxon>
        <taxon>Plakobranchus</taxon>
    </lineage>
</organism>
<evidence type="ECO:0000313" key="3">
    <source>
        <dbReference type="Proteomes" id="UP000735302"/>
    </source>
</evidence>
<protein>
    <submittedName>
        <fullName evidence="2">Uncharacterized protein</fullName>
    </submittedName>
</protein>
<evidence type="ECO:0000313" key="2">
    <source>
        <dbReference type="EMBL" id="GFO17997.1"/>
    </source>
</evidence>
<comment type="caution">
    <text evidence="2">The sequence shown here is derived from an EMBL/GenBank/DDBJ whole genome shotgun (WGS) entry which is preliminary data.</text>
</comment>
<gene>
    <name evidence="2" type="ORF">PoB_004450200</name>
</gene>
<proteinExistence type="predicted"/>
<dbReference type="Proteomes" id="UP000735302">
    <property type="component" value="Unassembled WGS sequence"/>
</dbReference>
<dbReference type="AlphaFoldDB" id="A0AAV4BFG4"/>
<name>A0AAV4BFG4_9GAST</name>
<keyword evidence="3" id="KW-1185">Reference proteome</keyword>